<feature type="compositionally biased region" description="Polar residues" evidence="1">
    <location>
        <begin position="66"/>
        <end position="79"/>
    </location>
</feature>
<name>A0ABM6PQZ5_9BACT</name>
<reference evidence="2" key="1">
    <citation type="submission" date="2017-10" db="EMBL/GenBank/DDBJ databases">
        <title>Genome-wide analysis of the first isolated strain mycoplasma dispar GS01.</title>
        <authorList>
            <person name="Hao H."/>
            <person name="Chen S."/>
            <person name="Zhao P."/>
            <person name="Chu Y."/>
            <person name="Liu Y."/>
        </authorList>
    </citation>
    <scope>NUCLEOTIDE SEQUENCE [LARGE SCALE GENOMIC DNA]</scope>
    <source>
        <strain evidence="2">GS01</strain>
    </source>
</reference>
<organism evidence="2 3">
    <name type="scientific">Mesomycoplasma dispar</name>
    <dbReference type="NCBI Taxonomy" id="86660"/>
    <lineage>
        <taxon>Bacteria</taxon>
        <taxon>Bacillati</taxon>
        <taxon>Mycoplasmatota</taxon>
        <taxon>Mycoplasmoidales</taxon>
        <taxon>Metamycoplasmataceae</taxon>
        <taxon>Mesomycoplasma</taxon>
    </lineage>
</organism>
<keyword evidence="3" id="KW-1185">Reference proteome</keyword>
<protein>
    <recommendedName>
        <fullName evidence="4">Lipoprotein</fullName>
    </recommendedName>
</protein>
<dbReference type="EMBL" id="CP024161">
    <property type="protein sequence ID" value="ATP59590.1"/>
    <property type="molecule type" value="Genomic_DNA"/>
</dbReference>
<feature type="region of interest" description="Disordered" evidence="1">
    <location>
        <begin position="48"/>
        <end position="125"/>
    </location>
</feature>
<evidence type="ECO:0008006" key="4">
    <source>
        <dbReference type="Google" id="ProtNLM"/>
    </source>
</evidence>
<dbReference type="PROSITE" id="PS51257">
    <property type="entry name" value="PROKAR_LIPOPROTEIN"/>
    <property type="match status" value="1"/>
</dbReference>
<dbReference type="Proteomes" id="UP000224629">
    <property type="component" value="Chromosome"/>
</dbReference>
<evidence type="ECO:0000313" key="3">
    <source>
        <dbReference type="Proteomes" id="UP000224629"/>
    </source>
</evidence>
<gene>
    <name evidence="2" type="ORF">CSW10_01360</name>
</gene>
<dbReference type="NCBIfam" id="NF045845">
    <property type="entry name" value="Mhp366_Mhp367_fam"/>
    <property type="match status" value="1"/>
</dbReference>
<feature type="compositionally biased region" description="Basic and acidic residues" evidence="1">
    <location>
        <begin position="80"/>
        <end position="113"/>
    </location>
</feature>
<evidence type="ECO:0000256" key="1">
    <source>
        <dbReference type="SAM" id="MobiDB-lite"/>
    </source>
</evidence>
<dbReference type="RefSeq" id="WP_099451871.1">
    <property type="nucleotide sequence ID" value="NZ_CP024161.1"/>
</dbReference>
<proteinExistence type="predicted"/>
<feature type="compositionally biased region" description="Basic and acidic residues" evidence="1">
    <location>
        <begin position="48"/>
        <end position="65"/>
    </location>
</feature>
<accession>A0ABM6PQZ5</accession>
<evidence type="ECO:0000313" key="2">
    <source>
        <dbReference type="EMBL" id="ATP59590.1"/>
    </source>
</evidence>
<sequence>MFKKILKNTLVFLPFWLFSCTTISSVDQIERKKLQQKIIIDGQKEKNIPKNDQSVKKDNFVDKSRQSLPNLDNNLQKSLDSQKETENLSSDNDRKKETKQISEQKLSEPKTDLVKNNLDLQGENSDKKINNLKNAKISDKLSLSDADFQRINRKSAFNFSENQLDNVLNFVSPKIDFAKNYHKFSLNNLTNAIKKENETGFLGEKNQDLYIYLLKKIRPNLLSENIQAKNINSAYFRPENLVNYYGLDKFGYKSIDFNDQKFEKIYKRNMRFASGSVVLLTTKNGRATFLTNDHVVNDQSVKFWNLMNYKDRSNGWISKLSNFLTYYDDFQIKKLPNSPLIEILNQRFILENGKPIQLLNGRQIRGISSQPLKSEIDQFSKNAYNKYFQFEKKFDNKGLDVAIFYFNYKDFIADVEKLIEFCNQNKEKMYANTSGINSIWHSKFADFIEKFKDFRKFWEKMSNINPLKISRRNWEIEDFDYTSKIGLFYPQDFAIKNFFKGISIKPNITSNKTNKKDPNTPSAYYFATNGPGASGSGIYNLDGSLAFLNRLIINDNPNNPNNPNYYFDQNNLTSHLSSAVVFKTNKYDLVSEIEKFYLN</sequence>